<reference evidence="1" key="1">
    <citation type="journal article" date="2015" name="Nature">
        <title>Complex archaea that bridge the gap between prokaryotes and eukaryotes.</title>
        <authorList>
            <person name="Spang A."/>
            <person name="Saw J.H."/>
            <person name="Jorgensen S.L."/>
            <person name="Zaremba-Niedzwiedzka K."/>
            <person name="Martijn J."/>
            <person name="Lind A.E."/>
            <person name="van Eijk R."/>
            <person name="Schleper C."/>
            <person name="Guy L."/>
            <person name="Ettema T.J."/>
        </authorList>
    </citation>
    <scope>NUCLEOTIDE SEQUENCE</scope>
</reference>
<dbReference type="EMBL" id="LAZR01007484">
    <property type="protein sequence ID" value="KKM84974.1"/>
    <property type="molecule type" value="Genomic_DNA"/>
</dbReference>
<dbReference type="AlphaFoldDB" id="A0A0F9KRV2"/>
<protein>
    <submittedName>
        <fullName evidence="1">Uncharacterized protein</fullName>
    </submittedName>
</protein>
<organism evidence="1">
    <name type="scientific">marine sediment metagenome</name>
    <dbReference type="NCBI Taxonomy" id="412755"/>
    <lineage>
        <taxon>unclassified sequences</taxon>
        <taxon>metagenomes</taxon>
        <taxon>ecological metagenomes</taxon>
    </lineage>
</organism>
<accession>A0A0F9KRV2</accession>
<comment type="caution">
    <text evidence="1">The sequence shown here is derived from an EMBL/GenBank/DDBJ whole genome shotgun (WGS) entry which is preliminary data.</text>
</comment>
<sequence length="48" mass="5435">MKIFKDKNLTQELIAQTVGELIIKWKASVTLKEGLQAVLHVKGKELWG</sequence>
<evidence type="ECO:0000313" key="1">
    <source>
        <dbReference type="EMBL" id="KKM84974.1"/>
    </source>
</evidence>
<proteinExistence type="predicted"/>
<name>A0A0F9KRV2_9ZZZZ</name>
<gene>
    <name evidence="1" type="ORF">LCGC14_1293800</name>
</gene>